<accession>A0ABV8Y8C9</accession>
<organism evidence="1 2">
    <name type="scientific">Deinococcus sonorensis</name>
    <dbReference type="NCBI Taxonomy" id="309891"/>
    <lineage>
        <taxon>Bacteria</taxon>
        <taxon>Thermotogati</taxon>
        <taxon>Deinococcota</taxon>
        <taxon>Deinococci</taxon>
        <taxon>Deinococcales</taxon>
        <taxon>Deinococcaceae</taxon>
        <taxon>Deinococcus</taxon>
    </lineage>
</organism>
<keyword evidence="2" id="KW-1185">Reference proteome</keyword>
<proteinExistence type="predicted"/>
<dbReference type="RefSeq" id="WP_380129911.1">
    <property type="nucleotide sequence ID" value="NZ_JBHSEG010000008.1"/>
</dbReference>
<dbReference type="EMBL" id="JBHSEG010000008">
    <property type="protein sequence ID" value="MFC4455194.1"/>
    <property type="molecule type" value="Genomic_DNA"/>
</dbReference>
<comment type="caution">
    <text evidence="1">The sequence shown here is derived from an EMBL/GenBank/DDBJ whole genome shotgun (WGS) entry which is preliminary data.</text>
</comment>
<gene>
    <name evidence="1" type="ORF">ACFO0P_15555</name>
</gene>
<evidence type="ECO:0000313" key="2">
    <source>
        <dbReference type="Proteomes" id="UP001595939"/>
    </source>
</evidence>
<dbReference type="Proteomes" id="UP001595939">
    <property type="component" value="Unassembled WGS sequence"/>
</dbReference>
<evidence type="ECO:0000313" key="1">
    <source>
        <dbReference type="EMBL" id="MFC4455194.1"/>
    </source>
</evidence>
<reference evidence="2" key="1">
    <citation type="journal article" date="2019" name="Int. J. Syst. Evol. Microbiol.">
        <title>The Global Catalogue of Microorganisms (GCM) 10K type strain sequencing project: providing services to taxonomists for standard genome sequencing and annotation.</title>
        <authorList>
            <consortium name="The Broad Institute Genomics Platform"/>
            <consortium name="The Broad Institute Genome Sequencing Center for Infectious Disease"/>
            <person name="Wu L."/>
            <person name="Ma J."/>
        </authorList>
    </citation>
    <scope>NUCLEOTIDE SEQUENCE [LARGE SCALE GENOMIC DNA]</scope>
    <source>
        <strain evidence="2">CCUG 39970</strain>
    </source>
</reference>
<name>A0ABV8Y8C9_9DEIO</name>
<sequence length="218" mass="24362">MTALHVPRGGWPSVDPADWQTLMRLVRARVWSEDDARAAFLDLAQLAQDRVVVMTPSPAGPMVFVGPMGWQMQGRAPHTRMASEPHANLLYLRLACRHFGWPLLKEPAGFDRRFSGTLDRMGHILVDGREARLLARVSGGGYHPKTVRDVFRFVHSTLFADRTPLVVVVPDVTRLRGRVPNHDLLILREYRVTPPVMDSSGPDAAVCATLRPQGEFDV</sequence>
<protein>
    <submittedName>
        <fullName evidence="1">Uncharacterized protein</fullName>
    </submittedName>
</protein>